<dbReference type="Proteomes" id="UP000230423">
    <property type="component" value="Unassembled WGS sequence"/>
</dbReference>
<organism evidence="2 3">
    <name type="scientific">Teladorsagia circumcincta</name>
    <name type="common">Brown stomach worm</name>
    <name type="synonym">Ostertagia circumcincta</name>
    <dbReference type="NCBI Taxonomy" id="45464"/>
    <lineage>
        <taxon>Eukaryota</taxon>
        <taxon>Metazoa</taxon>
        <taxon>Ecdysozoa</taxon>
        <taxon>Nematoda</taxon>
        <taxon>Chromadorea</taxon>
        <taxon>Rhabditida</taxon>
        <taxon>Rhabditina</taxon>
        <taxon>Rhabditomorpha</taxon>
        <taxon>Strongyloidea</taxon>
        <taxon>Trichostrongylidae</taxon>
        <taxon>Teladorsagia</taxon>
    </lineage>
</organism>
<name>A0A2G9UWJ5_TELCI</name>
<evidence type="ECO:0000313" key="2">
    <source>
        <dbReference type="EMBL" id="PIO74553.1"/>
    </source>
</evidence>
<feature type="region of interest" description="Disordered" evidence="1">
    <location>
        <begin position="1"/>
        <end position="33"/>
    </location>
</feature>
<keyword evidence="3" id="KW-1185">Reference proteome</keyword>
<dbReference type="EMBL" id="KZ345256">
    <property type="protein sequence ID" value="PIO74553.1"/>
    <property type="molecule type" value="Genomic_DNA"/>
</dbReference>
<proteinExistence type="predicted"/>
<gene>
    <name evidence="2" type="ORF">TELCIR_03442</name>
</gene>
<accession>A0A2G9UWJ5</accession>
<protein>
    <submittedName>
        <fullName evidence="2">Uncharacterized protein</fullName>
    </submittedName>
</protein>
<feature type="compositionally biased region" description="Gly residues" evidence="1">
    <location>
        <begin position="1"/>
        <end position="11"/>
    </location>
</feature>
<feature type="compositionally biased region" description="Basic and acidic residues" evidence="1">
    <location>
        <begin position="18"/>
        <end position="33"/>
    </location>
</feature>
<evidence type="ECO:0000313" key="3">
    <source>
        <dbReference type="Proteomes" id="UP000230423"/>
    </source>
</evidence>
<reference evidence="2 3" key="1">
    <citation type="submission" date="2015-09" db="EMBL/GenBank/DDBJ databases">
        <title>Draft genome of the parasitic nematode Teladorsagia circumcincta isolate WARC Sus (inbred).</title>
        <authorList>
            <person name="Mitreva M."/>
        </authorList>
    </citation>
    <scope>NUCLEOTIDE SEQUENCE [LARGE SCALE GENOMIC DNA]</scope>
    <source>
        <strain evidence="2 3">S</strain>
    </source>
</reference>
<sequence>MNPQTPGGGAQGVNVVVRDSKEKVEGRVKKRRDDDTLREVGNVMPEYDCDKVTVELSTKKEDHTIRMTPNQNNSTELKKLASGISQVLAWLSPKVLDLMVNKILNQMCKTLLAKSELSDTVQIVKSSENGFSDINFDRRIAFCL</sequence>
<dbReference type="AlphaFoldDB" id="A0A2G9UWJ5"/>
<evidence type="ECO:0000256" key="1">
    <source>
        <dbReference type="SAM" id="MobiDB-lite"/>
    </source>
</evidence>